<sequence>MDKMTGTTNNWVVDLSSSTSTEEQTPQDFINKLNMESKRRAELFQKEMDKERLSKQTSKEEKSPKYTVYVRLPFNRGDFVDPPPVNWDEKKSEALWMIISSSAHQINWDQLASHFNVSLEFIIHMANYLAERHTTQLRAQISKVTANTARGDNAQAMKRTGSTKGNRPPSSLSMRSQTPTILTPKNEPSRPTTIPIRPPVSRNSSASTAVPTQNDTTSARPSAPATRLSEQVHSDRRRFSVQNHPQQARPTKQGIPKPSSPGPASSSSSDNDSDDDSPVHSRIIRRPPFSTHNRERATFGGVQEEEEEPEAAFLAFAAPASATTSNQDMNSTLRGNLNLRNLVGARASYNQPSRSQTSDSSNSSAAIIEHQGQPSTSTRGGGNRYPSGGEYGHGGALSPRRTAELKGKGTLRDAGSDGTGTPSMGSSFSDLDDTSVTDSALEEALASRMQDGTLGSRMSIMGATLGHAIKSRYLPKSNGQ</sequence>
<dbReference type="Pfam" id="PF18388">
    <property type="entry name" value="ATG29_N"/>
    <property type="match status" value="1"/>
</dbReference>
<keyword evidence="5" id="KW-0653">Protein transport</keyword>
<comment type="caution">
    <text evidence="10">The sequence shown here is derived from an EMBL/GenBank/DDBJ whole genome shotgun (WGS) entry which is preliminary data.</text>
</comment>
<keyword evidence="4" id="KW-0813">Transport</keyword>
<comment type="similarity">
    <text evidence="2">Belongs to the ATG29 family.</text>
</comment>
<feature type="compositionally biased region" description="Low complexity" evidence="8">
    <location>
        <begin position="189"/>
        <end position="201"/>
    </location>
</feature>
<reference evidence="10" key="2">
    <citation type="submission" date="2023-05" db="EMBL/GenBank/DDBJ databases">
        <authorList>
            <consortium name="Lawrence Berkeley National Laboratory"/>
            <person name="Steindorff A."/>
            <person name="Hensen N."/>
            <person name="Bonometti L."/>
            <person name="Westerberg I."/>
            <person name="Brannstrom I.O."/>
            <person name="Guillou S."/>
            <person name="Cros-Aarteil S."/>
            <person name="Calhoun S."/>
            <person name="Haridas S."/>
            <person name="Kuo A."/>
            <person name="Mondo S."/>
            <person name="Pangilinan J."/>
            <person name="Riley R."/>
            <person name="Labutti K."/>
            <person name="Andreopoulos B."/>
            <person name="Lipzen A."/>
            <person name="Chen C."/>
            <person name="Yanf M."/>
            <person name="Daum C."/>
            <person name="Ng V."/>
            <person name="Clum A."/>
            <person name="Ohm R."/>
            <person name="Martin F."/>
            <person name="Silar P."/>
            <person name="Natvig D."/>
            <person name="Lalanne C."/>
            <person name="Gautier V."/>
            <person name="Ament-Velasquez S.L."/>
            <person name="Kruys A."/>
            <person name="Hutchinson M.I."/>
            <person name="Powell A.J."/>
            <person name="Barry K."/>
            <person name="Miller A.N."/>
            <person name="Grigoriev I.V."/>
            <person name="Debuchy R."/>
            <person name="Gladieux P."/>
            <person name="Thoren M.H."/>
            <person name="Johannesson H."/>
        </authorList>
    </citation>
    <scope>NUCLEOTIDE SEQUENCE</scope>
    <source>
        <strain evidence="10">CBS 990.96</strain>
    </source>
</reference>
<dbReference type="GO" id="GO:0000045">
    <property type="term" value="P:autophagosome assembly"/>
    <property type="evidence" value="ECO:0007669"/>
    <property type="project" value="InterPro"/>
</dbReference>
<evidence type="ECO:0000256" key="5">
    <source>
        <dbReference type="ARBA" id="ARBA00022927"/>
    </source>
</evidence>
<dbReference type="Gene3D" id="1.10.10.2570">
    <property type="match status" value="1"/>
</dbReference>
<feature type="region of interest" description="Disordered" evidence="8">
    <location>
        <begin position="1"/>
        <end position="29"/>
    </location>
</feature>
<dbReference type="InterPro" id="IPR040666">
    <property type="entry name" value="Atg29_N"/>
</dbReference>
<dbReference type="PANTHER" id="PTHR40012:SF1">
    <property type="entry name" value="AUTOPHAGY-RELATED PROTEIN 29"/>
    <property type="match status" value="1"/>
</dbReference>
<dbReference type="GO" id="GO:0015031">
    <property type="term" value="P:protein transport"/>
    <property type="evidence" value="ECO:0007669"/>
    <property type="project" value="UniProtKB-KW"/>
</dbReference>
<feature type="region of interest" description="Disordered" evidence="8">
    <location>
        <begin position="369"/>
        <end position="437"/>
    </location>
</feature>
<protein>
    <recommendedName>
        <fullName evidence="3">Autophagy-related protein 29</fullName>
    </recommendedName>
</protein>
<dbReference type="Proteomes" id="UP001301958">
    <property type="component" value="Unassembled WGS sequence"/>
</dbReference>
<name>A0AAN7H538_9PEZI</name>
<evidence type="ECO:0000256" key="8">
    <source>
        <dbReference type="SAM" id="MobiDB-lite"/>
    </source>
</evidence>
<reference evidence="10" key="1">
    <citation type="journal article" date="2023" name="Mol. Phylogenet. Evol.">
        <title>Genome-scale phylogeny and comparative genomics of the fungal order Sordariales.</title>
        <authorList>
            <person name="Hensen N."/>
            <person name="Bonometti L."/>
            <person name="Westerberg I."/>
            <person name="Brannstrom I.O."/>
            <person name="Guillou S."/>
            <person name="Cros-Aarteil S."/>
            <person name="Calhoun S."/>
            <person name="Haridas S."/>
            <person name="Kuo A."/>
            <person name="Mondo S."/>
            <person name="Pangilinan J."/>
            <person name="Riley R."/>
            <person name="LaButti K."/>
            <person name="Andreopoulos B."/>
            <person name="Lipzen A."/>
            <person name="Chen C."/>
            <person name="Yan M."/>
            <person name="Daum C."/>
            <person name="Ng V."/>
            <person name="Clum A."/>
            <person name="Steindorff A."/>
            <person name="Ohm R.A."/>
            <person name="Martin F."/>
            <person name="Silar P."/>
            <person name="Natvig D.O."/>
            <person name="Lalanne C."/>
            <person name="Gautier V."/>
            <person name="Ament-Velasquez S.L."/>
            <person name="Kruys A."/>
            <person name="Hutchinson M.I."/>
            <person name="Powell A.J."/>
            <person name="Barry K."/>
            <person name="Miller A.N."/>
            <person name="Grigoriev I.V."/>
            <person name="Debuchy R."/>
            <person name="Gladieux P."/>
            <person name="Hiltunen Thoren M."/>
            <person name="Johannesson H."/>
        </authorList>
    </citation>
    <scope>NUCLEOTIDE SEQUENCE</scope>
    <source>
        <strain evidence="10">CBS 990.96</strain>
    </source>
</reference>
<feature type="compositionally biased region" description="Polar residues" evidence="8">
    <location>
        <begin position="1"/>
        <end position="11"/>
    </location>
</feature>
<dbReference type="InterPro" id="IPR039362">
    <property type="entry name" value="ATG29_sf"/>
</dbReference>
<keyword evidence="6" id="KW-0072">Autophagy</keyword>
<dbReference type="AlphaFoldDB" id="A0AAN7H538"/>
<dbReference type="InterPro" id="IPR039113">
    <property type="entry name" value="ATG29"/>
</dbReference>
<dbReference type="EMBL" id="MU865288">
    <property type="protein sequence ID" value="KAK4232368.1"/>
    <property type="molecule type" value="Genomic_DNA"/>
</dbReference>
<accession>A0AAN7H538</accession>
<feature type="domain" description="Atg29 N-terminal" evidence="9">
    <location>
        <begin position="66"/>
        <end position="117"/>
    </location>
</feature>
<feature type="compositionally biased region" description="Gly residues" evidence="8">
    <location>
        <begin position="379"/>
        <end position="395"/>
    </location>
</feature>
<evidence type="ECO:0000256" key="4">
    <source>
        <dbReference type="ARBA" id="ARBA00022448"/>
    </source>
</evidence>
<evidence type="ECO:0000256" key="1">
    <source>
        <dbReference type="ARBA" id="ARBA00004329"/>
    </source>
</evidence>
<evidence type="ECO:0000256" key="3">
    <source>
        <dbReference type="ARBA" id="ARBA00013784"/>
    </source>
</evidence>
<evidence type="ECO:0000259" key="9">
    <source>
        <dbReference type="Pfam" id="PF18388"/>
    </source>
</evidence>
<keyword evidence="11" id="KW-1185">Reference proteome</keyword>
<feature type="compositionally biased region" description="Polar residues" evidence="8">
    <location>
        <begin position="202"/>
        <end position="220"/>
    </location>
</feature>
<comment type="subcellular location">
    <subcellularLocation>
        <location evidence="1">Preautophagosomal structure</location>
    </subcellularLocation>
</comment>
<organism evidence="10 11">
    <name type="scientific">Podospora fimiseda</name>
    <dbReference type="NCBI Taxonomy" id="252190"/>
    <lineage>
        <taxon>Eukaryota</taxon>
        <taxon>Fungi</taxon>
        <taxon>Dikarya</taxon>
        <taxon>Ascomycota</taxon>
        <taxon>Pezizomycotina</taxon>
        <taxon>Sordariomycetes</taxon>
        <taxon>Sordariomycetidae</taxon>
        <taxon>Sordariales</taxon>
        <taxon>Podosporaceae</taxon>
        <taxon>Podospora</taxon>
    </lineage>
</organism>
<dbReference type="PANTHER" id="PTHR40012">
    <property type="entry name" value="AUTOPHAGY-RELATED PROTEIN 29"/>
    <property type="match status" value="1"/>
</dbReference>
<evidence type="ECO:0000313" key="10">
    <source>
        <dbReference type="EMBL" id="KAK4232368.1"/>
    </source>
</evidence>
<dbReference type="FunFam" id="1.10.10.2570:FF:000001">
    <property type="entry name" value="Autophagy-related protein 29"/>
    <property type="match status" value="1"/>
</dbReference>
<proteinExistence type="inferred from homology"/>
<evidence type="ECO:0000256" key="6">
    <source>
        <dbReference type="ARBA" id="ARBA00023006"/>
    </source>
</evidence>
<evidence type="ECO:0000256" key="2">
    <source>
        <dbReference type="ARBA" id="ARBA00010082"/>
    </source>
</evidence>
<feature type="compositionally biased region" description="Polar residues" evidence="8">
    <location>
        <begin position="160"/>
        <end position="183"/>
    </location>
</feature>
<evidence type="ECO:0000313" key="11">
    <source>
        <dbReference type="Proteomes" id="UP001301958"/>
    </source>
</evidence>
<gene>
    <name evidence="10" type="ORF">QBC38DRAFT_463935</name>
</gene>
<dbReference type="GO" id="GO:0000407">
    <property type="term" value="C:phagophore assembly site"/>
    <property type="evidence" value="ECO:0007669"/>
    <property type="project" value="UniProtKB-SubCell"/>
</dbReference>
<evidence type="ECO:0000256" key="7">
    <source>
        <dbReference type="ARBA" id="ARBA00060351"/>
    </source>
</evidence>
<feature type="compositionally biased region" description="Polar residues" evidence="8">
    <location>
        <begin position="240"/>
        <end position="250"/>
    </location>
</feature>
<feature type="region of interest" description="Disordered" evidence="8">
    <location>
        <begin position="146"/>
        <end position="310"/>
    </location>
</feature>
<comment type="function">
    <text evidence="7">Plays a role in autophagy. Functions at the preautophagosomal structure (PAS) in order to form normal autophagosomes under starvation conditions. Also plays a role in mitophagy and regulation of filamentous growth.</text>
</comment>
<feature type="compositionally biased region" description="Basic and acidic residues" evidence="8">
    <location>
        <begin position="401"/>
        <end position="415"/>
    </location>
</feature>
<feature type="compositionally biased region" description="Polar residues" evidence="8">
    <location>
        <begin position="419"/>
        <end position="429"/>
    </location>
</feature>